<name>A0A4C1UE48_EUMVA</name>
<feature type="region of interest" description="Disordered" evidence="1">
    <location>
        <begin position="83"/>
        <end position="202"/>
    </location>
</feature>
<evidence type="ECO:0000256" key="1">
    <source>
        <dbReference type="SAM" id="MobiDB-lite"/>
    </source>
</evidence>
<feature type="compositionally biased region" description="Polar residues" evidence="1">
    <location>
        <begin position="172"/>
        <end position="186"/>
    </location>
</feature>
<evidence type="ECO:0000313" key="2">
    <source>
        <dbReference type="EMBL" id="GBP24226.1"/>
    </source>
</evidence>
<protein>
    <submittedName>
        <fullName evidence="2">Uncharacterized protein</fullName>
    </submittedName>
</protein>
<sequence>MLKMIPTFIIPTDCCQTSNAIYFLAPRLEYIMKSAPVNTAAVDSLTTTKKFPEEPEFEKPIGNHTFSLGREAVLGCAVRNLGKHKGGRKETSEKERDKMGEKTKPGLELKSKLVMGPGSEGRSRDIDVGGPHDGRAATADDSRSQALDSGVDSRQRPAAHASTWRSGIGLQLTRNIKSPTSASSNITSGTSRRGRARRPRGRTQAVLRACLLPNTRAVRRTRAPCAEHARRAPRFARCAPDRLAHHLGLPSIY</sequence>
<organism evidence="2 3">
    <name type="scientific">Eumeta variegata</name>
    <name type="common">Bagworm moth</name>
    <name type="synonym">Eumeta japonica</name>
    <dbReference type="NCBI Taxonomy" id="151549"/>
    <lineage>
        <taxon>Eukaryota</taxon>
        <taxon>Metazoa</taxon>
        <taxon>Ecdysozoa</taxon>
        <taxon>Arthropoda</taxon>
        <taxon>Hexapoda</taxon>
        <taxon>Insecta</taxon>
        <taxon>Pterygota</taxon>
        <taxon>Neoptera</taxon>
        <taxon>Endopterygota</taxon>
        <taxon>Lepidoptera</taxon>
        <taxon>Glossata</taxon>
        <taxon>Ditrysia</taxon>
        <taxon>Tineoidea</taxon>
        <taxon>Psychidae</taxon>
        <taxon>Oiketicinae</taxon>
        <taxon>Eumeta</taxon>
    </lineage>
</organism>
<feature type="compositionally biased region" description="Basic and acidic residues" evidence="1">
    <location>
        <begin position="88"/>
        <end position="111"/>
    </location>
</feature>
<dbReference type="EMBL" id="BGZK01000159">
    <property type="protein sequence ID" value="GBP24226.1"/>
    <property type="molecule type" value="Genomic_DNA"/>
</dbReference>
<dbReference type="AlphaFoldDB" id="A0A4C1UE48"/>
<dbReference type="Proteomes" id="UP000299102">
    <property type="component" value="Unassembled WGS sequence"/>
</dbReference>
<gene>
    <name evidence="2" type="ORF">EVAR_80079_1</name>
</gene>
<reference evidence="2 3" key="1">
    <citation type="journal article" date="2019" name="Commun. Biol.">
        <title>The bagworm genome reveals a unique fibroin gene that provides high tensile strength.</title>
        <authorList>
            <person name="Kono N."/>
            <person name="Nakamura H."/>
            <person name="Ohtoshi R."/>
            <person name="Tomita M."/>
            <person name="Numata K."/>
            <person name="Arakawa K."/>
        </authorList>
    </citation>
    <scope>NUCLEOTIDE SEQUENCE [LARGE SCALE GENOMIC DNA]</scope>
</reference>
<comment type="caution">
    <text evidence="2">The sequence shown here is derived from an EMBL/GenBank/DDBJ whole genome shotgun (WGS) entry which is preliminary data.</text>
</comment>
<keyword evidence="3" id="KW-1185">Reference proteome</keyword>
<feature type="compositionally biased region" description="Basic and acidic residues" evidence="1">
    <location>
        <begin position="121"/>
        <end position="143"/>
    </location>
</feature>
<evidence type="ECO:0000313" key="3">
    <source>
        <dbReference type="Proteomes" id="UP000299102"/>
    </source>
</evidence>
<feature type="compositionally biased region" description="Basic residues" evidence="1">
    <location>
        <begin position="192"/>
        <end position="201"/>
    </location>
</feature>
<proteinExistence type="predicted"/>
<accession>A0A4C1UE48</accession>